<feature type="region of interest" description="Disordered" evidence="1">
    <location>
        <begin position="30"/>
        <end position="54"/>
    </location>
</feature>
<dbReference type="EMBL" id="CP141261">
    <property type="protein sequence ID" value="WRL67373.1"/>
    <property type="molecule type" value="Genomic_DNA"/>
</dbReference>
<gene>
    <name evidence="2" type="ORF">U6N30_12720</name>
</gene>
<accession>A0ABZ1BB25</accession>
<name>A0ABZ1BB25_9ACTN</name>
<keyword evidence="3" id="KW-1185">Reference proteome</keyword>
<reference evidence="2 3" key="1">
    <citation type="submission" date="2023-12" db="EMBL/GenBank/DDBJ databases">
        <title>Blastococcus brunescens sp. nov., an actonobacterium isolated from sandstone collected in sahara desert.</title>
        <authorList>
            <person name="Gtari M."/>
            <person name="Ghodhbane F."/>
        </authorList>
    </citation>
    <scope>NUCLEOTIDE SEQUENCE [LARGE SCALE GENOMIC DNA]</scope>
    <source>
        <strain evidence="2 3">BMG 8361</strain>
    </source>
</reference>
<proteinExistence type="predicted"/>
<dbReference type="RefSeq" id="WP_324278680.1">
    <property type="nucleotide sequence ID" value="NZ_CP141261.1"/>
</dbReference>
<dbReference type="Proteomes" id="UP001324287">
    <property type="component" value="Chromosome"/>
</dbReference>
<evidence type="ECO:0000313" key="2">
    <source>
        <dbReference type="EMBL" id="WRL67373.1"/>
    </source>
</evidence>
<sequence>MADLARSWAAVRAPGTHVVATPVPGKLGSALRDGAAVPTGGERGRRTYGQHLQG</sequence>
<evidence type="ECO:0000313" key="3">
    <source>
        <dbReference type="Proteomes" id="UP001324287"/>
    </source>
</evidence>
<organism evidence="2 3">
    <name type="scientific">Blastococcus brunescens</name>
    <dbReference type="NCBI Taxonomy" id="1564165"/>
    <lineage>
        <taxon>Bacteria</taxon>
        <taxon>Bacillati</taxon>
        <taxon>Actinomycetota</taxon>
        <taxon>Actinomycetes</taxon>
        <taxon>Geodermatophilales</taxon>
        <taxon>Geodermatophilaceae</taxon>
        <taxon>Blastococcus</taxon>
    </lineage>
</organism>
<protein>
    <submittedName>
        <fullName evidence="2">Uncharacterized protein</fullName>
    </submittedName>
</protein>
<evidence type="ECO:0000256" key="1">
    <source>
        <dbReference type="SAM" id="MobiDB-lite"/>
    </source>
</evidence>